<accession>A0A0F7L4V1</accession>
<proteinExistence type="predicted"/>
<dbReference type="EMBL" id="KR029596">
    <property type="protein sequence ID" value="AKH47559.1"/>
    <property type="molecule type" value="Genomic_DNA"/>
</dbReference>
<reference evidence="1" key="2">
    <citation type="submission" date="2015-03" db="EMBL/GenBank/DDBJ databases">
        <authorList>
            <person name="Chow C.-E.T."/>
            <person name="Winget D.M."/>
            <person name="White R.A.III."/>
            <person name="Hallam S.J."/>
            <person name="Suttle C.A."/>
        </authorList>
    </citation>
    <scope>NUCLEOTIDE SEQUENCE</scope>
    <source>
        <strain evidence="1">Oxic1_1</strain>
    </source>
</reference>
<organism evidence="1">
    <name type="scientific">uncultured marine virus</name>
    <dbReference type="NCBI Taxonomy" id="186617"/>
    <lineage>
        <taxon>Viruses</taxon>
        <taxon>environmental samples</taxon>
    </lineage>
</organism>
<reference evidence="1" key="1">
    <citation type="journal article" date="2015" name="Front. Microbiol.">
        <title>Combining genomic sequencing methods to explore viral diversity and reveal potential virus-host interactions.</title>
        <authorList>
            <person name="Chow C.E."/>
            <person name="Winget D.M."/>
            <person name="White R.A.III."/>
            <person name="Hallam S.J."/>
            <person name="Suttle C.A."/>
        </authorList>
    </citation>
    <scope>NUCLEOTIDE SEQUENCE</scope>
    <source>
        <strain evidence="1">Oxic1_1</strain>
    </source>
</reference>
<evidence type="ECO:0000313" key="1">
    <source>
        <dbReference type="EMBL" id="AKH47559.1"/>
    </source>
</evidence>
<protein>
    <submittedName>
        <fullName evidence="1">Uncharacterized protein</fullName>
    </submittedName>
</protein>
<name>A0A0F7L4V1_9VIRU</name>
<sequence>MQKLVYVSQTKNLVKVGVWEPLLKWVAPRSGVYPLLVQGQTFVDLSLIGVMSLIPSASSIVKPA</sequence>